<evidence type="ECO:0000313" key="2">
    <source>
        <dbReference type="Proteomes" id="UP000318626"/>
    </source>
</evidence>
<proteinExistence type="predicted"/>
<dbReference type="AlphaFoldDB" id="A0A518CE06"/>
<dbReference type="OrthoDB" id="258179at2"/>
<keyword evidence="2" id="KW-1185">Reference proteome</keyword>
<dbReference type="Proteomes" id="UP000318626">
    <property type="component" value="Chromosome"/>
</dbReference>
<organism evidence="1 2">
    <name type="scientific">Bremerella volcania</name>
    <dbReference type="NCBI Taxonomy" id="2527984"/>
    <lineage>
        <taxon>Bacteria</taxon>
        <taxon>Pseudomonadati</taxon>
        <taxon>Planctomycetota</taxon>
        <taxon>Planctomycetia</taxon>
        <taxon>Pirellulales</taxon>
        <taxon>Pirellulaceae</taxon>
        <taxon>Bremerella</taxon>
    </lineage>
</organism>
<dbReference type="EMBL" id="CP036289">
    <property type="protein sequence ID" value="QDU77449.1"/>
    <property type="molecule type" value="Genomic_DNA"/>
</dbReference>
<accession>A0A518CE06</accession>
<dbReference type="KEGG" id="bvo:Pan97_45190"/>
<sequence length="505" mass="56158">MIRALLCGCIGIIILTSHPSSGFAQFRELTKRIPDGANAIFFVDVNKLQNSPLGKAHNWREKQEEAFEAGVEAIPPQANTFVAAAKLDLETKYPDWQVGLMELKYDPSLPKVAVRYQGTTDYISERPVAVLPGDIYVVKFMENVVGYGTPAKRQDVAQWITRYYDNSLRGLSDYLAEAQTFADAGSPIIVALDLTNVASPQIIRSRLDSMDTLKGKQVDLDEVAKVLASIRGISLGVTVQDSMTGAVKVDFSEDVSILKDFAKPLLLEILGKQGMMIDEIDSWEESVSGNRIQLTGPLYASGLRRIFSLIDTPPSLQEAKQKAAQAGEGSEADEKKELTIAASQIYYKSVVSLLDELRIKKKGRQTMGQISVWFDKYARKIDRLPIANVDPDLLNYGRYVSESLRTGQSEVTNAAARSRIRQNEVPEQYDVSTYSTPIGANWTGQYSWSGWVATPNWQRTGSKMSNVRMEEQIKGAKSANDVMRDIDNATADIRRHMTEKYGVEF</sequence>
<gene>
    <name evidence="1" type="ORF">Pan97_45190</name>
</gene>
<evidence type="ECO:0000313" key="1">
    <source>
        <dbReference type="EMBL" id="QDU77449.1"/>
    </source>
</evidence>
<reference evidence="2" key="1">
    <citation type="submission" date="2019-02" db="EMBL/GenBank/DDBJ databases">
        <title>Deep-cultivation of Planctomycetes and their phenomic and genomic characterization uncovers novel biology.</title>
        <authorList>
            <person name="Wiegand S."/>
            <person name="Jogler M."/>
            <person name="Boedeker C."/>
            <person name="Pinto D."/>
            <person name="Vollmers J."/>
            <person name="Rivas-Marin E."/>
            <person name="Kohn T."/>
            <person name="Peeters S.H."/>
            <person name="Heuer A."/>
            <person name="Rast P."/>
            <person name="Oberbeckmann S."/>
            <person name="Bunk B."/>
            <person name="Jeske O."/>
            <person name="Meyerdierks A."/>
            <person name="Storesund J.E."/>
            <person name="Kallscheuer N."/>
            <person name="Luecker S."/>
            <person name="Lage O.M."/>
            <person name="Pohl T."/>
            <person name="Merkel B.J."/>
            <person name="Hornburger P."/>
            <person name="Mueller R.-W."/>
            <person name="Bruemmer F."/>
            <person name="Labrenz M."/>
            <person name="Spormann A.M."/>
            <person name="Op den Camp H."/>
            <person name="Overmann J."/>
            <person name="Amann R."/>
            <person name="Jetten M.S.M."/>
            <person name="Mascher T."/>
            <person name="Medema M.H."/>
            <person name="Devos D.P."/>
            <person name="Kaster A.-K."/>
            <person name="Ovreas L."/>
            <person name="Rohde M."/>
            <person name="Galperin M.Y."/>
            <person name="Jogler C."/>
        </authorList>
    </citation>
    <scope>NUCLEOTIDE SEQUENCE [LARGE SCALE GENOMIC DNA]</scope>
    <source>
        <strain evidence="2">Pan97</strain>
    </source>
</reference>
<name>A0A518CE06_9BACT</name>
<dbReference type="RefSeq" id="WP_144976330.1">
    <property type="nucleotide sequence ID" value="NZ_CP036289.1"/>
</dbReference>
<protein>
    <submittedName>
        <fullName evidence="1">Uncharacterized protein</fullName>
    </submittedName>
</protein>